<accession>G9EJR3</accession>
<dbReference type="InParanoid" id="G9EJR3"/>
<evidence type="ECO:0000313" key="2">
    <source>
        <dbReference type="Proteomes" id="UP000002770"/>
    </source>
</evidence>
<organism evidence="1 2">
    <name type="scientific">Legionella drancourtii LLAP12</name>
    <dbReference type="NCBI Taxonomy" id="658187"/>
    <lineage>
        <taxon>Bacteria</taxon>
        <taxon>Pseudomonadati</taxon>
        <taxon>Pseudomonadota</taxon>
        <taxon>Gammaproteobacteria</taxon>
        <taxon>Legionellales</taxon>
        <taxon>Legionellaceae</taxon>
        <taxon>Legionella</taxon>
    </lineage>
</organism>
<sequence length="43" mass="5165">MTFYIPKMPHIANSITALLQDPTFLQRKKYFKHDSQQKRSIEI</sequence>
<dbReference type="AlphaFoldDB" id="G9EJR3"/>
<keyword evidence="2" id="KW-1185">Reference proteome</keyword>
<protein>
    <submittedName>
        <fullName evidence="1">Uncharacterized protein</fullName>
    </submittedName>
</protein>
<proteinExistence type="predicted"/>
<name>G9EJR3_9GAMM</name>
<dbReference type="HOGENOM" id="CLU_3235437_0_0_6"/>
<dbReference type="Proteomes" id="UP000002770">
    <property type="component" value="Unassembled WGS sequence"/>
</dbReference>
<reference evidence="1 2" key="1">
    <citation type="journal article" date="2011" name="BMC Genomics">
        <title>Insight into cross-talk between intra-amoebal pathogens.</title>
        <authorList>
            <person name="Gimenez G."/>
            <person name="Bertelli C."/>
            <person name="Moliner C."/>
            <person name="Robert C."/>
            <person name="Raoult D."/>
            <person name="Fournier P.E."/>
            <person name="Greub G."/>
        </authorList>
    </citation>
    <scope>NUCLEOTIDE SEQUENCE [LARGE SCALE GENOMIC DNA]</scope>
    <source>
        <strain evidence="1 2">LLAP12</strain>
    </source>
</reference>
<gene>
    <name evidence="1" type="ORF">LDG_5429</name>
</gene>
<dbReference type="EMBL" id="JH413798">
    <property type="protein sequence ID" value="EHL32473.1"/>
    <property type="molecule type" value="Genomic_DNA"/>
</dbReference>
<evidence type="ECO:0000313" key="1">
    <source>
        <dbReference type="EMBL" id="EHL32473.1"/>
    </source>
</evidence>